<organism evidence="1 2">
    <name type="scientific">Thermosulfuriphilus ammonigenes</name>
    <dbReference type="NCBI Taxonomy" id="1936021"/>
    <lineage>
        <taxon>Bacteria</taxon>
        <taxon>Pseudomonadati</taxon>
        <taxon>Thermodesulfobacteriota</taxon>
        <taxon>Thermodesulfobacteria</taxon>
        <taxon>Thermodesulfobacteriales</taxon>
        <taxon>Thermodesulfobacteriaceae</taxon>
        <taxon>Thermosulfuriphilus</taxon>
    </lineage>
</organism>
<name>A0A6G7PVM5_9BACT</name>
<dbReference type="EMBL" id="CP048877">
    <property type="protein sequence ID" value="QIJ71735.1"/>
    <property type="molecule type" value="Genomic_DNA"/>
</dbReference>
<accession>A0A6G7PVM5</accession>
<dbReference type="Proteomes" id="UP000502179">
    <property type="component" value="Chromosome"/>
</dbReference>
<reference evidence="1 2" key="1">
    <citation type="submission" date="2020-02" db="EMBL/GenBank/DDBJ databases">
        <title>Genome analysis of Thermosulfuriphilus ammonigenes ST65T, an anaerobic thermophilic chemolithoautotrophic bacterium isolated from a deep-sea hydrothermal vent.</title>
        <authorList>
            <person name="Slobodkina G."/>
            <person name="Allioux M."/>
            <person name="Merkel A."/>
            <person name="Alain K."/>
            <person name="Jebbar M."/>
            <person name="Slobodkin A."/>
        </authorList>
    </citation>
    <scope>NUCLEOTIDE SEQUENCE [LARGE SCALE GENOMIC DNA]</scope>
    <source>
        <strain evidence="1 2">ST65</strain>
    </source>
</reference>
<dbReference type="AlphaFoldDB" id="A0A6G7PVM5"/>
<protein>
    <submittedName>
        <fullName evidence="1">Uncharacterized protein</fullName>
    </submittedName>
</protein>
<evidence type="ECO:0000313" key="1">
    <source>
        <dbReference type="EMBL" id="QIJ71735.1"/>
    </source>
</evidence>
<sequence length="319" mass="37388">MSRKRSFPAYGLLAIGVLVIGEILLFSGQALVRQWFYLIAWWSYIFAIDALIYYLKGNSLFKSRRREFFLLLPWSVFFWLVFEWFNLFLKNWHYVDIIANRPLRWIGYYLSFATVLPGLFETYELLFTLGFGARSRVPPLRAPERLYLPLVALGLVCLVLPVIWPLYFFPLVWGGFIFLLEPINHRFGGDSLLEDWQQGRPQRFYLLLLAGLICGFLWEFWNFWAQAKWVYTVPWVGDLKLFEMPLPGFLGFPPFAVECFVMYNFVCLLRGGRCWQAERASLSGGARPVLVILAVAVHLLFVPYMFLQIDRHTVISFLP</sequence>
<dbReference type="KEGG" id="tav:G4V39_05370"/>
<evidence type="ECO:0000313" key="2">
    <source>
        <dbReference type="Proteomes" id="UP000502179"/>
    </source>
</evidence>
<gene>
    <name evidence="1" type="ORF">G4V39_05370</name>
</gene>
<proteinExistence type="predicted"/>
<keyword evidence="2" id="KW-1185">Reference proteome</keyword>
<dbReference type="RefSeq" id="WP_166031953.1">
    <property type="nucleotide sequence ID" value="NZ_CP048877.1"/>
</dbReference>